<dbReference type="InterPro" id="IPR008257">
    <property type="entry name" value="Pept_M19"/>
</dbReference>
<dbReference type="GO" id="GO:0006508">
    <property type="term" value="P:proteolysis"/>
    <property type="evidence" value="ECO:0007669"/>
    <property type="project" value="InterPro"/>
</dbReference>
<dbReference type="Proteomes" id="UP000252289">
    <property type="component" value="Unassembled WGS sequence"/>
</dbReference>
<dbReference type="InterPro" id="IPR032466">
    <property type="entry name" value="Metal_Hydrolase"/>
</dbReference>
<dbReference type="AlphaFoldDB" id="A0A368EFA7"/>
<accession>A0A368EFA7</accession>
<dbReference type="PANTHER" id="PTHR10443">
    <property type="entry name" value="MICROSOMAL DIPEPTIDASE"/>
    <property type="match status" value="1"/>
</dbReference>
<evidence type="ECO:0000313" key="1">
    <source>
        <dbReference type="EMBL" id="RCL82742.1"/>
    </source>
</evidence>
<gene>
    <name evidence="1" type="ORF">DBW64_06285</name>
</gene>
<comment type="caution">
    <text evidence="1">The sequence shown here is derived from an EMBL/GenBank/DDBJ whole genome shotgun (WGS) entry which is preliminary data.</text>
</comment>
<protein>
    <submittedName>
        <fullName evidence="1">Membrane dipeptidase</fullName>
    </submittedName>
</protein>
<sequence>MLSFALCVLKRGQICCSILSLKGLFSTLTVLLVLQAFSQENKQEASPHLLHEDFLVLDAHLDTPLVLDRPGFDISSRNDPMHDYAQIDLPRMREGGLDGGFWVIYTPQGDLTPQGYEDALAHAWHRNGVIDKMLTDHGDDFMPATTADDAVAIVAQGKHVVYKSIENAYPLGMDITRLDGFYDAGVRMIGLVHMTNNQFADSSTDPNGPKWNGLSPLGQELIRRANALGMIVDMSHAHDVALAQAIDLSTTPVILSHSGAGHLYEHPRNVGDALLLDLAASGGVMHINSLSAYLKDLDTDPARGSALSALFKKLHENPLKSEADTKAFLEARRDIDKKYPPDFAGFEDVMSHIYHAHELMGAAHIGIGLDWDGGGGVDGLQDITGLPKITLAMREAGLSDQDIGAMWSQNLLRVLRLVEDARNLP</sequence>
<dbReference type="SUPFAM" id="SSF51556">
    <property type="entry name" value="Metallo-dependent hydrolases"/>
    <property type="match status" value="1"/>
</dbReference>
<dbReference type="EMBL" id="QOQK01000042">
    <property type="protein sequence ID" value="RCL82742.1"/>
    <property type="molecule type" value="Genomic_DNA"/>
</dbReference>
<dbReference type="PANTHER" id="PTHR10443:SF12">
    <property type="entry name" value="DIPEPTIDASE"/>
    <property type="match status" value="1"/>
</dbReference>
<dbReference type="PROSITE" id="PS51365">
    <property type="entry name" value="RENAL_DIPEPTIDASE_2"/>
    <property type="match status" value="1"/>
</dbReference>
<dbReference type="GO" id="GO:0070573">
    <property type="term" value="F:metallodipeptidase activity"/>
    <property type="evidence" value="ECO:0007669"/>
    <property type="project" value="InterPro"/>
</dbReference>
<dbReference type="Pfam" id="PF01244">
    <property type="entry name" value="Peptidase_M19"/>
    <property type="match status" value="1"/>
</dbReference>
<proteinExistence type="predicted"/>
<evidence type="ECO:0000313" key="2">
    <source>
        <dbReference type="Proteomes" id="UP000252289"/>
    </source>
</evidence>
<dbReference type="Gene3D" id="3.20.20.140">
    <property type="entry name" value="Metal-dependent hydrolases"/>
    <property type="match status" value="1"/>
</dbReference>
<organism evidence="1 2">
    <name type="scientific">PS1 clade bacterium</name>
    <dbReference type="NCBI Taxonomy" id="2175152"/>
    <lineage>
        <taxon>Bacteria</taxon>
        <taxon>Pseudomonadati</taxon>
        <taxon>Pseudomonadota</taxon>
        <taxon>Alphaproteobacteria</taxon>
        <taxon>PS1 clade</taxon>
    </lineage>
</organism>
<name>A0A368EFA7_9PROT</name>
<dbReference type="Gene3D" id="1.10.287.650">
    <property type="entry name" value="L27 domain"/>
    <property type="match status" value="1"/>
</dbReference>
<reference evidence="1 2" key="1">
    <citation type="journal article" date="2018" name="Microbiome">
        <title>Fine metagenomic profile of the Mediterranean stratified and mixed water columns revealed by assembly and recruitment.</title>
        <authorList>
            <person name="Haro-Moreno J.M."/>
            <person name="Lopez-Perez M."/>
            <person name="De La Torre J.R."/>
            <person name="Picazo A."/>
            <person name="Camacho A."/>
            <person name="Rodriguez-Valera F."/>
        </authorList>
    </citation>
    <scope>NUCLEOTIDE SEQUENCE [LARGE SCALE GENOMIC DNA]</scope>
    <source>
        <strain evidence="1">MED-G50</strain>
    </source>
</reference>